<evidence type="ECO:0000256" key="1">
    <source>
        <dbReference type="SAM" id="MobiDB-lite"/>
    </source>
</evidence>
<keyword evidence="3" id="KW-1185">Reference proteome</keyword>
<accession>W1PYD3</accession>
<dbReference type="eggNOG" id="ENOG502QQJK">
    <property type="taxonomic scope" value="Eukaryota"/>
</dbReference>
<dbReference type="Gene3D" id="2.20.25.110">
    <property type="entry name" value="S-adenosyl-L-methionine-dependent methyltransferases"/>
    <property type="match status" value="1"/>
</dbReference>
<dbReference type="AlphaFoldDB" id="W1PYD3"/>
<protein>
    <recommendedName>
        <fullName evidence="4">Methyltransferase type 11 domain-containing protein</fullName>
    </recommendedName>
</protein>
<dbReference type="PANTHER" id="PTHR37211:SF1">
    <property type="entry name" value="EXPRESSED PROTEIN"/>
    <property type="match status" value="1"/>
</dbReference>
<feature type="region of interest" description="Disordered" evidence="1">
    <location>
        <begin position="104"/>
        <end position="125"/>
    </location>
</feature>
<dbReference type="Gramene" id="ERN13079">
    <property type="protein sequence ID" value="ERN13079"/>
    <property type="gene ID" value="AMTR_s00040p00149720"/>
</dbReference>
<evidence type="ECO:0008006" key="4">
    <source>
        <dbReference type="Google" id="ProtNLM"/>
    </source>
</evidence>
<dbReference type="OMA" id="TYDWRLW"/>
<reference evidence="3" key="1">
    <citation type="journal article" date="2013" name="Science">
        <title>The Amborella genome and the evolution of flowering plants.</title>
        <authorList>
            <consortium name="Amborella Genome Project"/>
        </authorList>
    </citation>
    <scope>NUCLEOTIDE SEQUENCE [LARGE SCALE GENOMIC DNA]</scope>
</reference>
<proteinExistence type="predicted"/>
<name>W1PYD3_AMBTC</name>
<dbReference type="EMBL" id="KI392591">
    <property type="protein sequence ID" value="ERN13079.1"/>
    <property type="molecule type" value="Genomic_DNA"/>
</dbReference>
<sequence length="297" mass="34311">MKSPKGDISYLQKFFLTYIGGRFPLHLREDFCGTALLSAEWIHSDARRTAIGVDLDLEALTWCLENNIKKVGFDGYSRIFLYNGNVLQPHNATLVKCRLPDSINSSETSTNEVDPINADNNPDPKEKCQNPARDIICAFNYSCCCLQKREDLVLYFKHALSSLSKKGGIFVMDLYGGTSSERPLRIQRRYPNFTYIWEQEEFDALSRTTRISLHFNLGKKGTLRHAFSYNWRLWSLPEIKACLEEAGFQHVHFWMRQMSDTQGSKNTEFNRDQEAKYVEVSSFKQRDSWNAYIVAVP</sequence>
<dbReference type="SUPFAM" id="SSF53335">
    <property type="entry name" value="S-adenosyl-L-methionine-dependent methyltransferases"/>
    <property type="match status" value="1"/>
</dbReference>
<evidence type="ECO:0000313" key="3">
    <source>
        <dbReference type="Proteomes" id="UP000017836"/>
    </source>
</evidence>
<dbReference type="InterPro" id="IPR029063">
    <property type="entry name" value="SAM-dependent_MTases_sf"/>
</dbReference>
<evidence type="ECO:0000313" key="2">
    <source>
        <dbReference type="EMBL" id="ERN13079.1"/>
    </source>
</evidence>
<organism evidence="2 3">
    <name type="scientific">Amborella trichopoda</name>
    <dbReference type="NCBI Taxonomy" id="13333"/>
    <lineage>
        <taxon>Eukaryota</taxon>
        <taxon>Viridiplantae</taxon>
        <taxon>Streptophyta</taxon>
        <taxon>Embryophyta</taxon>
        <taxon>Tracheophyta</taxon>
        <taxon>Spermatophyta</taxon>
        <taxon>Magnoliopsida</taxon>
        <taxon>Amborellales</taxon>
        <taxon>Amborellaceae</taxon>
        <taxon>Amborella</taxon>
    </lineage>
</organism>
<dbReference type="HOGENOM" id="CLU_056847_1_0_1"/>
<dbReference type="Proteomes" id="UP000017836">
    <property type="component" value="Unassembled WGS sequence"/>
</dbReference>
<dbReference type="Gene3D" id="3.40.50.150">
    <property type="entry name" value="Vaccinia Virus protein VP39"/>
    <property type="match status" value="1"/>
</dbReference>
<gene>
    <name evidence="2" type="ORF">AMTR_s00040p00149720</name>
</gene>
<dbReference type="PANTHER" id="PTHR37211">
    <property type="entry name" value="EXPRESSED PROTEIN"/>
    <property type="match status" value="1"/>
</dbReference>